<dbReference type="GO" id="GO:0005789">
    <property type="term" value="C:endoplasmic reticulum membrane"/>
    <property type="evidence" value="ECO:0007669"/>
    <property type="project" value="UniProtKB-SubCell"/>
</dbReference>
<evidence type="ECO:0000256" key="3">
    <source>
        <dbReference type="ARBA" id="ARBA00022448"/>
    </source>
</evidence>
<evidence type="ECO:0000256" key="10">
    <source>
        <dbReference type="SAM" id="Phobius"/>
    </source>
</evidence>
<feature type="transmembrane region" description="Helical" evidence="10">
    <location>
        <begin position="36"/>
        <end position="61"/>
    </location>
</feature>
<keyword evidence="9 10" id="KW-0472">Membrane</keyword>
<dbReference type="SUPFAM" id="SSF103456">
    <property type="entry name" value="Preprotein translocase SecE subunit"/>
    <property type="match status" value="1"/>
</dbReference>
<protein>
    <recommendedName>
        <fullName evidence="13">Protein transport protein Sec61 subunit gamma</fullName>
    </recommendedName>
</protein>
<comment type="similarity">
    <text evidence="2">Belongs to the SecE/SEC61-gamma family.</text>
</comment>
<comment type="subcellular location">
    <subcellularLocation>
        <location evidence="1">Endoplasmic reticulum membrane</location>
        <topology evidence="1">Single-pass membrane protein</topology>
    </subcellularLocation>
</comment>
<keyword evidence="6" id="KW-0653">Protein transport</keyword>
<dbReference type="GO" id="GO:0006605">
    <property type="term" value="P:protein targeting"/>
    <property type="evidence" value="ECO:0007669"/>
    <property type="project" value="InterPro"/>
</dbReference>
<proteinExistence type="inferred from homology"/>
<accession>A0A9Q1KEV3</accession>
<evidence type="ECO:0000256" key="7">
    <source>
        <dbReference type="ARBA" id="ARBA00022989"/>
    </source>
</evidence>
<keyword evidence="3" id="KW-0813">Transport</keyword>
<dbReference type="EMBL" id="JAKOGI010000162">
    <property type="protein sequence ID" value="KAJ8441576.1"/>
    <property type="molecule type" value="Genomic_DNA"/>
</dbReference>
<evidence type="ECO:0000256" key="8">
    <source>
        <dbReference type="ARBA" id="ARBA00023010"/>
    </source>
</evidence>
<evidence type="ECO:0000256" key="6">
    <source>
        <dbReference type="ARBA" id="ARBA00022927"/>
    </source>
</evidence>
<sequence length="215" mass="23908">MDVLDTIFDPLRDFAKDSIRLIKRCHKPDCKEFTKVAVHMAIGFVVMGFVGFFTKLIFIPINNIIGIEEKRKPSLTHQSTLRRSGACPSRAADERRFTIFFLLKPLTIADLHNIRMKIAKSPFMEASEPTRHALSGMLGTWAASSELVSADLHSGGNDSHQVSTNRGSWASFSNGWGTVVHHLRFRGMVTTETVVDRDIGGTQCSTVMVSKSRGK</sequence>
<evidence type="ECO:0000313" key="12">
    <source>
        <dbReference type="Proteomes" id="UP001153076"/>
    </source>
</evidence>
<comment type="caution">
    <text evidence="11">The sequence shown here is derived from an EMBL/GenBank/DDBJ whole genome shotgun (WGS) entry which is preliminary data.</text>
</comment>
<evidence type="ECO:0000256" key="4">
    <source>
        <dbReference type="ARBA" id="ARBA00022692"/>
    </source>
</evidence>
<dbReference type="Proteomes" id="UP001153076">
    <property type="component" value="Unassembled WGS sequence"/>
</dbReference>
<keyword evidence="4 10" id="KW-0812">Transmembrane</keyword>
<evidence type="ECO:0000256" key="9">
    <source>
        <dbReference type="ARBA" id="ARBA00023136"/>
    </source>
</evidence>
<dbReference type="Pfam" id="PF00584">
    <property type="entry name" value="SecE"/>
    <property type="match status" value="1"/>
</dbReference>
<organism evidence="11 12">
    <name type="scientific">Carnegiea gigantea</name>
    <dbReference type="NCBI Taxonomy" id="171969"/>
    <lineage>
        <taxon>Eukaryota</taxon>
        <taxon>Viridiplantae</taxon>
        <taxon>Streptophyta</taxon>
        <taxon>Embryophyta</taxon>
        <taxon>Tracheophyta</taxon>
        <taxon>Spermatophyta</taxon>
        <taxon>Magnoliopsida</taxon>
        <taxon>eudicotyledons</taxon>
        <taxon>Gunneridae</taxon>
        <taxon>Pentapetalae</taxon>
        <taxon>Caryophyllales</taxon>
        <taxon>Cactineae</taxon>
        <taxon>Cactaceae</taxon>
        <taxon>Cactoideae</taxon>
        <taxon>Echinocereeae</taxon>
        <taxon>Carnegiea</taxon>
    </lineage>
</organism>
<evidence type="ECO:0000256" key="2">
    <source>
        <dbReference type="ARBA" id="ARBA00008274"/>
    </source>
</evidence>
<evidence type="ECO:0000313" key="11">
    <source>
        <dbReference type="EMBL" id="KAJ8441576.1"/>
    </source>
</evidence>
<evidence type="ECO:0000256" key="1">
    <source>
        <dbReference type="ARBA" id="ARBA00004389"/>
    </source>
</evidence>
<dbReference type="InterPro" id="IPR023391">
    <property type="entry name" value="Prot_translocase_SecE_dom_sf"/>
</dbReference>
<dbReference type="GO" id="GO:0006886">
    <property type="term" value="P:intracellular protein transport"/>
    <property type="evidence" value="ECO:0007669"/>
    <property type="project" value="InterPro"/>
</dbReference>
<dbReference type="InterPro" id="IPR001901">
    <property type="entry name" value="Translocase_SecE/Sec61-g"/>
</dbReference>
<name>A0A9Q1KEV3_9CARY</name>
<dbReference type="HAMAP" id="MF_00422">
    <property type="entry name" value="SecE"/>
    <property type="match status" value="1"/>
</dbReference>
<reference evidence="11" key="1">
    <citation type="submission" date="2022-04" db="EMBL/GenBank/DDBJ databases">
        <title>Carnegiea gigantea Genome sequencing and assembly v2.</title>
        <authorList>
            <person name="Copetti D."/>
            <person name="Sanderson M.J."/>
            <person name="Burquez A."/>
            <person name="Wojciechowski M.F."/>
        </authorList>
    </citation>
    <scope>NUCLEOTIDE SEQUENCE</scope>
    <source>
        <strain evidence="11">SGP5-SGP5p</strain>
        <tissue evidence="11">Aerial part</tissue>
    </source>
</reference>
<dbReference type="GO" id="GO:0008320">
    <property type="term" value="F:protein transmembrane transporter activity"/>
    <property type="evidence" value="ECO:0007669"/>
    <property type="project" value="InterPro"/>
</dbReference>
<dbReference type="InterPro" id="IPR008158">
    <property type="entry name" value="Translocase_Sec61-g"/>
</dbReference>
<dbReference type="PANTHER" id="PTHR12309">
    <property type="entry name" value="SEC61 GAMMA SUBUNIT"/>
    <property type="match status" value="1"/>
</dbReference>
<keyword evidence="7 10" id="KW-1133">Transmembrane helix</keyword>
<evidence type="ECO:0000256" key="5">
    <source>
        <dbReference type="ARBA" id="ARBA00022824"/>
    </source>
</evidence>
<gene>
    <name evidence="11" type="ORF">Cgig2_003082</name>
</gene>
<keyword evidence="12" id="KW-1185">Reference proteome</keyword>
<keyword evidence="5" id="KW-0256">Endoplasmic reticulum</keyword>
<dbReference type="OrthoDB" id="504453at2759"/>
<keyword evidence="8" id="KW-0811">Translocation</keyword>
<dbReference type="NCBIfam" id="TIGR00327">
    <property type="entry name" value="secE_euk_arch"/>
    <property type="match status" value="1"/>
</dbReference>
<dbReference type="Gene3D" id="1.20.5.820">
    <property type="entry name" value="Preprotein translocase SecE subunit"/>
    <property type="match status" value="1"/>
</dbReference>
<evidence type="ECO:0008006" key="13">
    <source>
        <dbReference type="Google" id="ProtNLM"/>
    </source>
</evidence>
<dbReference type="AlphaFoldDB" id="A0A9Q1KEV3"/>